<sequence length="150" mass="16759">MRPASLSGIWVLRPRFVRRVARLLRDVCTDFYHELNCPFTKDPLSLLDSFLSYSLEVLANRALSKHPKPIPVGPTPTSIGSITVPDLALLQRYMARGVEGRSQNQISAAESEFSMHGHALTRKCQNSGDSVENIRYFLICNDQGVVTEAQ</sequence>
<comment type="caution">
    <text evidence="1">The sequence shown here is derived from an EMBL/GenBank/DDBJ whole genome shotgun (WGS) entry which is preliminary data.</text>
</comment>
<protein>
    <submittedName>
        <fullName evidence="1">Uncharacterized protein</fullName>
    </submittedName>
</protein>
<reference evidence="1" key="1">
    <citation type="submission" date="2020-08" db="EMBL/GenBank/DDBJ databases">
        <title>Multicomponent nature underlies the extraordinary mechanical properties of spider dragline silk.</title>
        <authorList>
            <person name="Kono N."/>
            <person name="Nakamura H."/>
            <person name="Mori M."/>
            <person name="Yoshida Y."/>
            <person name="Ohtoshi R."/>
            <person name="Malay A.D."/>
            <person name="Moran D.A.P."/>
            <person name="Tomita M."/>
            <person name="Numata K."/>
            <person name="Arakawa K."/>
        </authorList>
    </citation>
    <scope>NUCLEOTIDE SEQUENCE</scope>
</reference>
<evidence type="ECO:0000313" key="2">
    <source>
        <dbReference type="Proteomes" id="UP000887013"/>
    </source>
</evidence>
<proteinExistence type="predicted"/>
<dbReference type="EMBL" id="BMAW01105812">
    <property type="protein sequence ID" value="GFT21102.1"/>
    <property type="molecule type" value="Genomic_DNA"/>
</dbReference>
<accession>A0A8X6NLQ2</accession>
<name>A0A8X6NLQ2_NEPPI</name>
<dbReference type="OrthoDB" id="10450261at2759"/>
<dbReference type="Proteomes" id="UP000887013">
    <property type="component" value="Unassembled WGS sequence"/>
</dbReference>
<organism evidence="1 2">
    <name type="scientific">Nephila pilipes</name>
    <name type="common">Giant wood spider</name>
    <name type="synonym">Nephila maculata</name>
    <dbReference type="NCBI Taxonomy" id="299642"/>
    <lineage>
        <taxon>Eukaryota</taxon>
        <taxon>Metazoa</taxon>
        <taxon>Ecdysozoa</taxon>
        <taxon>Arthropoda</taxon>
        <taxon>Chelicerata</taxon>
        <taxon>Arachnida</taxon>
        <taxon>Araneae</taxon>
        <taxon>Araneomorphae</taxon>
        <taxon>Entelegynae</taxon>
        <taxon>Araneoidea</taxon>
        <taxon>Nephilidae</taxon>
        <taxon>Nephila</taxon>
    </lineage>
</organism>
<gene>
    <name evidence="1" type="ORF">NPIL_680561</name>
</gene>
<evidence type="ECO:0000313" key="1">
    <source>
        <dbReference type="EMBL" id="GFT21102.1"/>
    </source>
</evidence>
<dbReference type="AlphaFoldDB" id="A0A8X6NLQ2"/>
<keyword evidence="2" id="KW-1185">Reference proteome</keyword>